<protein>
    <submittedName>
        <fullName evidence="2">Uncharacterized protein</fullName>
    </submittedName>
</protein>
<reference evidence="1" key="1">
    <citation type="submission" date="2017-09" db="EMBL/GenBank/DDBJ databases">
        <title>FDA dAtabase for Regulatory Grade micrObial Sequences (FDA-ARGOS): Supporting development and validation of Infectious Disease Dx tests.</title>
        <authorList>
            <person name="Minogue T."/>
            <person name="Wolcott M."/>
            <person name="Wasieloski L."/>
            <person name="Aguilar W."/>
            <person name="Moore D."/>
            <person name="Tallon L.J."/>
            <person name="Sadzewicz L."/>
            <person name="Ott S."/>
            <person name="Zhao X."/>
            <person name="Nagaraj S."/>
            <person name="Vavikolanu K."/>
            <person name="Aluvathingal J."/>
            <person name="Nadendla S."/>
            <person name="Sichtig H."/>
        </authorList>
    </citation>
    <scope>NUCLEOTIDE SEQUENCE</scope>
    <source>
        <strain evidence="1">FDAARGOS_404</strain>
    </source>
</reference>
<reference evidence="2 4" key="3">
    <citation type="submission" date="2019-05" db="EMBL/GenBank/DDBJ databases">
        <authorList>
            <consortium name="Pathogen Informatics"/>
        </authorList>
    </citation>
    <scope>NUCLEOTIDE SEQUENCE [LARGE SCALE GENOMIC DNA]</scope>
    <source>
        <strain evidence="2 4">NCTC13032</strain>
    </source>
</reference>
<evidence type="ECO:0000313" key="1">
    <source>
        <dbReference type="EMBL" id="PHH04795.1"/>
    </source>
</evidence>
<dbReference type="EMBL" id="LR590464">
    <property type="protein sequence ID" value="VTP69619.1"/>
    <property type="molecule type" value="Genomic_DNA"/>
</dbReference>
<evidence type="ECO:0000313" key="3">
    <source>
        <dbReference type="Proteomes" id="UP000222768"/>
    </source>
</evidence>
<dbReference type="EMBL" id="PDLK01000002">
    <property type="protein sequence ID" value="PHH04795.1"/>
    <property type="molecule type" value="Genomic_DNA"/>
</dbReference>
<dbReference type="Proteomes" id="UP000222768">
    <property type="component" value="Unassembled WGS sequence"/>
</dbReference>
<name>A0A4U9I372_9ENTR</name>
<dbReference type="RefSeq" id="WP_032611836.1">
    <property type="nucleotide sequence ID" value="NZ_CP083630.1"/>
</dbReference>
<evidence type="ECO:0000313" key="4">
    <source>
        <dbReference type="Proteomes" id="UP000310719"/>
    </source>
</evidence>
<dbReference type="AlphaFoldDB" id="A0A4U9I372"/>
<organism evidence="2 4">
    <name type="scientific">Leclercia adecarboxylata</name>
    <dbReference type="NCBI Taxonomy" id="83655"/>
    <lineage>
        <taxon>Bacteria</taxon>
        <taxon>Pseudomonadati</taxon>
        <taxon>Pseudomonadota</taxon>
        <taxon>Gammaproteobacteria</taxon>
        <taxon>Enterobacterales</taxon>
        <taxon>Enterobacteriaceae</taxon>
        <taxon>Leclercia</taxon>
    </lineage>
</organism>
<evidence type="ECO:0000313" key="2">
    <source>
        <dbReference type="EMBL" id="VTP69619.1"/>
    </source>
</evidence>
<dbReference type="Proteomes" id="UP000310719">
    <property type="component" value="Chromosome"/>
</dbReference>
<accession>A0A4U9I372</accession>
<sequence>MLQGYYKSTDNRVSDEDHKRIVAMNAALEIAKASAAASNSYVGLSKVEYDLKNASAEVANLAKAIRVFMDA</sequence>
<proteinExistence type="predicted"/>
<gene>
    <name evidence="1" type="ORF">CRX53_12920</name>
    <name evidence="2" type="ORF">NCTC13032_04480</name>
</gene>
<reference evidence="3" key="2">
    <citation type="submission" date="2017-09" db="EMBL/GenBank/DDBJ databases">
        <title>FDA dAtabase for Regulatory Grade micrObial Sequences (FDA-ARGOS): Supporting development and validation of Infectious Disease Dx tests.</title>
        <authorList>
            <person name="Minogue T."/>
            <person name="Wolcott M."/>
            <person name="Wasieloski L."/>
            <person name="Aguilar W."/>
            <person name="Moore D."/>
            <person name="Tallon L."/>
            <person name="Sadzewicz L."/>
            <person name="Ott S."/>
            <person name="Zhao X."/>
            <person name="Nagaraj S."/>
            <person name="Vavikolanu K."/>
            <person name="Aluvathingal J."/>
            <person name="Nadendla S."/>
            <person name="Sichtig H."/>
        </authorList>
    </citation>
    <scope>NUCLEOTIDE SEQUENCE [LARGE SCALE GENOMIC DNA]</scope>
    <source>
        <strain evidence="3">FDAARGOS_404</strain>
    </source>
</reference>